<accession>A0ABT3CP93</accession>
<keyword evidence="2" id="KW-1185">Reference proteome</keyword>
<name>A0ABT3CP93_9BACT</name>
<reference evidence="1 2" key="1">
    <citation type="submission" date="2022-10" db="EMBL/GenBank/DDBJ databases">
        <title>Comparative genomics and taxonomic characterization of three novel marine species of genus Reichenbachiella exhibiting antioxidant and polysaccharide degradation activities.</title>
        <authorList>
            <person name="Muhammad N."/>
            <person name="Lee Y.-J."/>
            <person name="Ko J."/>
            <person name="Kim S.-G."/>
        </authorList>
    </citation>
    <scope>NUCLEOTIDE SEQUENCE [LARGE SCALE GENOMIC DNA]</scope>
    <source>
        <strain evidence="1 2">ABR2-5</strain>
    </source>
</reference>
<dbReference type="Proteomes" id="UP001300692">
    <property type="component" value="Unassembled WGS sequence"/>
</dbReference>
<gene>
    <name evidence="1" type="ORF">N7U62_02685</name>
</gene>
<comment type="caution">
    <text evidence="1">The sequence shown here is derived from an EMBL/GenBank/DDBJ whole genome shotgun (WGS) entry which is preliminary data.</text>
</comment>
<sequence>MIKTIPGLILLLLVNTTIWAQSTIDSVQSKYIQIGIGGGKGSLRDFGTSPLTYSGAQSNLTLNYLSIGSRKKLQFGIEYTAGSYSAGAKNEISSAQRHTIDLHYSELHRLKALSSENWNTKVGGKAMITGNLRLNPSLQNAQLGLEAFMNLMAAFQVNYKFDQLEDKQRHIWFIRYTTKARKRRLSYDLNVGLINHNLRNGYTYIDQSGVLNEPKIFGDYQFNQLNGMRVNASLAYTRYMASNKNAIQIAYFWDMIYTREDYHSFEMATHTLKCVLMFNLK</sequence>
<proteinExistence type="predicted"/>
<organism evidence="1 2">
    <name type="scientific">Reichenbachiella ulvae</name>
    <dbReference type="NCBI Taxonomy" id="2980104"/>
    <lineage>
        <taxon>Bacteria</taxon>
        <taxon>Pseudomonadati</taxon>
        <taxon>Bacteroidota</taxon>
        <taxon>Cytophagia</taxon>
        <taxon>Cytophagales</taxon>
        <taxon>Reichenbachiellaceae</taxon>
        <taxon>Reichenbachiella</taxon>
    </lineage>
</organism>
<evidence type="ECO:0000313" key="1">
    <source>
        <dbReference type="EMBL" id="MCV9385548.1"/>
    </source>
</evidence>
<evidence type="ECO:0008006" key="3">
    <source>
        <dbReference type="Google" id="ProtNLM"/>
    </source>
</evidence>
<evidence type="ECO:0000313" key="2">
    <source>
        <dbReference type="Proteomes" id="UP001300692"/>
    </source>
</evidence>
<dbReference type="RefSeq" id="WP_264136334.1">
    <property type="nucleotide sequence ID" value="NZ_JAOYOD010000001.1"/>
</dbReference>
<protein>
    <recommendedName>
        <fullName evidence="3">DUF2490 domain-containing protein</fullName>
    </recommendedName>
</protein>
<dbReference type="EMBL" id="JAOYOD010000001">
    <property type="protein sequence ID" value="MCV9385548.1"/>
    <property type="molecule type" value="Genomic_DNA"/>
</dbReference>